<dbReference type="Gene3D" id="3.40.50.1440">
    <property type="entry name" value="Tubulin/FtsZ, GTPase domain"/>
    <property type="match status" value="1"/>
</dbReference>
<feature type="binding site" evidence="6">
    <location>
        <begin position="113"/>
        <end position="115"/>
    </location>
    <ligand>
        <name>GTP</name>
        <dbReference type="ChEBI" id="CHEBI:37565"/>
    </ligand>
</feature>
<dbReference type="PANTHER" id="PTHR30314">
    <property type="entry name" value="CELL DIVISION PROTEIN FTSZ-RELATED"/>
    <property type="match status" value="1"/>
</dbReference>
<dbReference type="PANTHER" id="PTHR30314:SF10">
    <property type="entry name" value="TUBULIN-LIKE PROTEIN CETZ"/>
    <property type="match status" value="1"/>
</dbReference>
<keyword evidence="9" id="KW-0132">Cell division</keyword>
<protein>
    <recommendedName>
        <fullName evidence="6">Tubulin-like protein CetZ</fullName>
    </recommendedName>
</protein>
<feature type="binding site" evidence="6">
    <location>
        <position position="145"/>
    </location>
    <ligand>
        <name>GTP</name>
        <dbReference type="ChEBI" id="CHEBI:37565"/>
    </ligand>
</feature>
<dbReference type="GO" id="GO:0051301">
    <property type="term" value="P:cell division"/>
    <property type="evidence" value="ECO:0007669"/>
    <property type="project" value="UniProtKB-KW"/>
</dbReference>
<comment type="caution">
    <text evidence="6">Lacks conserved residue(s) required for the propagation of feature annotation.</text>
</comment>
<evidence type="ECO:0000256" key="7">
    <source>
        <dbReference type="SAM" id="MobiDB-lite"/>
    </source>
</evidence>
<dbReference type="InterPro" id="IPR045061">
    <property type="entry name" value="FtsZ/CetZ"/>
</dbReference>
<dbReference type="InterPro" id="IPR037103">
    <property type="entry name" value="Tubulin/FtsZ-like_C"/>
</dbReference>
<accession>A0A643JYG6</accession>
<dbReference type="HAMAP" id="MF_01946">
    <property type="entry name" value="CetZ"/>
    <property type="match status" value="1"/>
</dbReference>
<proteinExistence type="inferred from homology"/>
<feature type="domain" description="Tubulin/FtsZ GTPase" evidence="8">
    <location>
        <begin position="2"/>
        <end position="205"/>
    </location>
</feature>
<dbReference type="InterPro" id="IPR032907">
    <property type="entry name" value="CetZ"/>
</dbReference>
<dbReference type="InterPro" id="IPR003008">
    <property type="entry name" value="Tubulin_FtsZ_GTPase"/>
</dbReference>
<dbReference type="CDD" id="cd02202">
    <property type="entry name" value="CetZ_tubulin-like"/>
    <property type="match status" value="1"/>
</dbReference>
<dbReference type="Pfam" id="PF00091">
    <property type="entry name" value="Tubulin"/>
    <property type="match status" value="1"/>
</dbReference>
<comment type="function">
    <text evidence="6">Involved in cell shape control.</text>
</comment>
<evidence type="ECO:0000256" key="2">
    <source>
        <dbReference type="ARBA" id="ARBA00022490"/>
    </source>
</evidence>
<keyword evidence="4 6" id="KW-0133">Cell shape</keyword>
<dbReference type="GO" id="GO:0005525">
    <property type="term" value="F:GTP binding"/>
    <property type="evidence" value="ECO:0007669"/>
    <property type="project" value="UniProtKB-UniRule"/>
</dbReference>
<sequence>MKLAVIGVGNAGSRIVNQMLDIEQSSGRNLCNGNTLLVNSTKPAFDAPEHVPEERRLTIGDVYWEADGSDIDGNPDLAAEIAREEKNDLIRAFDLIEFHQIHGILVVAGLGRGTGGGAGAVVIEQLKEICDDPVYAVGVLPSDSEGEQSSLNAARSLQSFVAAADNVIAFDNDAWEDDDHPDDGTPDSAVDEAESGDDASTDDDAPVAKDDAAGGDYTRMNVELAKRLVTLFAAGEIRGSSGSENLMDPSDIMRTLDTGGVSSIGYASVDLPQPGGVRSLLRSVQDRFSWMPEGDWGSDPEIDGDDGATDAAKINNLVRQAADSKLTLPCEITSADRALILLSGPSRTLSRKGFEGGRYWLEQEADIVDVMAGDEPHDRATELTVVILFSNVTDVARIDAIQERAVEYQHSLRTEGTPTGTTNSQ</sequence>
<feature type="compositionally biased region" description="Acidic residues" evidence="7">
    <location>
        <begin position="173"/>
        <end position="205"/>
    </location>
</feature>
<keyword evidence="5 6" id="KW-0342">GTP-binding</keyword>
<dbReference type="Pfam" id="PF21011">
    <property type="entry name" value="CetZ_C"/>
    <property type="match status" value="1"/>
</dbReference>
<evidence type="ECO:0000259" key="8">
    <source>
        <dbReference type="SMART" id="SM00864"/>
    </source>
</evidence>
<evidence type="ECO:0000256" key="1">
    <source>
        <dbReference type="ARBA" id="ARBA00006877"/>
    </source>
</evidence>
<dbReference type="SUPFAM" id="SSF52490">
    <property type="entry name" value="Tubulin nucleotide-binding domain-like"/>
    <property type="match status" value="1"/>
</dbReference>
<keyword evidence="3 6" id="KW-0547">Nucleotide-binding</keyword>
<dbReference type="RefSeq" id="WP_151136414.1">
    <property type="nucleotide sequence ID" value="NZ_VZUS01000001.1"/>
</dbReference>
<comment type="caution">
    <text evidence="9">The sequence shown here is derived from an EMBL/GenBank/DDBJ whole genome shotgun (WGS) entry which is preliminary data.</text>
</comment>
<dbReference type="SMART" id="SM00864">
    <property type="entry name" value="Tubulin"/>
    <property type="match status" value="1"/>
</dbReference>
<dbReference type="GO" id="GO:0005737">
    <property type="term" value="C:cytoplasm"/>
    <property type="evidence" value="ECO:0007669"/>
    <property type="project" value="UniProtKB-SubCell"/>
</dbReference>
<dbReference type="EMBL" id="VZUS01000001">
    <property type="protein sequence ID" value="KAB1187592.1"/>
    <property type="molecule type" value="Genomic_DNA"/>
</dbReference>
<dbReference type="GO" id="GO:0032153">
    <property type="term" value="C:cell division site"/>
    <property type="evidence" value="ECO:0007669"/>
    <property type="project" value="TreeGrafter"/>
</dbReference>
<comment type="similarity">
    <text evidence="1 6">Belongs to the CetZ family.</text>
</comment>
<name>A0A643JYG6_9EURY</name>
<feature type="binding site" evidence="6">
    <location>
        <position position="221"/>
    </location>
    <ligand>
        <name>GTP</name>
        <dbReference type="ChEBI" id="CHEBI:37565"/>
    </ligand>
</feature>
<evidence type="ECO:0000313" key="9">
    <source>
        <dbReference type="EMBL" id="KAB1187592.1"/>
    </source>
</evidence>
<evidence type="ECO:0000256" key="4">
    <source>
        <dbReference type="ARBA" id="ARBA00022960"/>
    </source>
</evidence>
<keyword evidence="2 6" id="KW-0963">Cytoplasm</keyword>
<evidence type="ECO:0000256" key="6">
    <source>
        <dbReference type="HAMAP-Rule" id="MF_01946"/>
    </source>
</evidence>
<dbReference type="GO" id="GO:0003924">
    <property type="term" value="F:GTPase activity"/>
    <property type="evidence" value="ECO:0007669"/>
    <property type="project" value="InterPro"/>
</dbReference>
<dbReference type="GO" id="GO:0008360">
    <property type="term" value="P:regulation of cell shape"/>
    <property type="evidence" value="ECO:0007669"/>
    <property type="project" value="UniProtKB-UniRule"/>
</dbReference>
<dbReference type="AlphaFoldDB" id="A0A643JYG6"/>
<feature type="binding site" evidence="6">
    <location>
        <position position="172"/>
    </location>
    <ligand>
        <name>GTP</name>
        <dbReference type="ChEBI" id="CHEBI:37565"/>
    </ligand>
</feature>
<dbReference type="InterPro" id="IPR048737">
    <property type="entry name" value="CetZ_C"/>
</dbReference>
<keyword evidence="9" id="KW-0131">Cell cycle</keyword>
<reference evidence="9" key="1">
    <citation type="submission" date="2019-09" db="EMBL/GenBank/DDBJ databases">
        <title>Genomic analysis of Haloferax sp. CBA1149.</title>
        <authorList>
            <person name="Roh S.W."/>
        </authorList>
    </citation>
    <scope>NUCLEOTIDE SEQUENCE</scope>
    <source>
        <strain evidence="9">CBA1149</strain>
    </source>
</reference>
<feature type="region of interest" description="Disordered" evidence="7">
    <location>
        <begin position="173"/>
        <end position="214"/>
    </location>
</feature>
<organism evidence="9">
    <name type="scientific">Haloferax sp. CBA1149</name>
    <dbReference type="NCBI Taxonomy" id="2650753"/>
    <lineage>
        <taxon>Archaea</taxon>
        <taxon>Methanobacteriati</taxon>
        <taxon>Methanobacteriota</taxon>
        <taxon>Stenosarchaea group</taxon>
        <taxon>Halobacteria</taxon>
        <taxon>Halobacteriales</taxon>
        <taxon>Haloferacaceae</taxon>
        <taxon>Haloferax</taxon>
    </lineage>
</organism>
<gene>
    <name evidence="6" type="primary">cetZ</name>
    <name evidence="9" type="ORF">Hfx1149_05925</name>
</gene>
<comment type="subcellular location">
    <subcellularLocation>
        <location evidence="6">Cytoplasm</location>
    </subcellularLocation>
</comment>
<dbReference type="InterPro" id="IPR036525">
    <property type="entry name" value="Tubulin/FtsZ_GTPase_sf"/>
</dbReference>
<dbReference type="Gene3D" id="3.30.1330.20">
    <property type="entry name" value="Tubulin/FtsZ, C-terminal domain"/>
    <property type="match status" value="1"/>
</dbReference>
<evidence type="ECO:0000256" key="3">
    <source>
        <dbReference type="ARBA" id="ARBA00022741"/>
    </source>
</evidence>
<evidence type="ECO:0000256" key="5">
    <source>
        <dbReference type="ARBA" id="ARBA00023134"/>
    </source>
</evidence>